<dbReference type="InterPro" id="IPR002048">
    <property type="entry name" value="EF_hand_dom"/>
</dbReference>
<keyword evidence="2" id="KW-0662">Pyridine nucleotide biosynthesis</keyword>
<comment type="caution">
    <text evidence="10">The sequence shown here is derived from an EMBL/GenBank/DDBJ whole genome shotgun (WGS) entry which is preliminary data.</text>
</comment>
<dbReference type="InterPro" id="IPR000868">
    <property type="entry name" value="Isochorismatase-like_dom"/>
</dbReference>
<reference evidence="10 11" key="1">
    <citation type="submission" date="2024-03" db="EMBL/GenBank/DDBJ databases">
        <title>The genome assembly and annotation of the cricket Gryllus longicercus Weissman &amp; Gray.</title>
        <authorList>
            <person name="Szrajer S."/>
            <person name="Gray D."/>
            <person name="Ylla G."/>
        </authorList>
    </citation>
    <scope>NUCLEOTIDE SEQUENCE [LARGE SCALE GENOMIC DNA]</scope>
    <source>
        <strain evidence="10">DAG 2021-001</strain>
        <tissue evidence="10">Whole body minus gut</tissue>
    </source>
</reference>
<keyword evidence="3" id="KW-0479">Metal-binding</keyword>
<dbReference type="GO" id="GO:0005509">
    <property type="term" value="F:calcium ion binding"/>
    <property type="evidence" value="ECO:0007669"/>
    <property type="project" value="InterPro"/>
</dbReference>
<evidence type="ECO:0000313" key="11">
    <source>
        <dbReference type="Proteomes" id="UP001378592"/>
    </source>
</evidence>
<evidence type="ECO:0000313" key="10">
    <source>
        <dbReference type="EMBL" id="KAK7869347.1"/>
    </source>
</evidence>
<feature type="domain" description="EF-hand" evidence="9">
    <location>
        <begin position="54"/>
        <end position="89"/>
    </location>
</feature>
<dbReference type="InterPro" id="IPR018247">
    <property type="entry name" value="EF_Hand_1_Ca_BS"/>
</dbReference>
<accession>A0AAN9VWZ3</accession>
<evidence type="ECO:0000256" key="6">
    <source>
        <dbReference type="ARBA" id="ARBA00037900"/>
    </source>
</evidence>
<dbReference type="Proteomes" id="UP001378592">
    <property type="component" value="Unassembled WGS sequence"/>
</dbReference>
<evidence type="ECO:0000256" key="8">
    <source>
        <dbReference type="ARBA" id="ARBA00043224"/>
    </source>
</evidence>
<evidence type="ECO:0000256" key="7">
    <source>
        <dbReference type="ARBA" id="ARBA00039017"/>
    </source>
</evidence>
<dbReference type="SUPFAM" id="SSF52499">
    <property type="entry name" value="Isochorismatase-like hydrolases"/>
    <property type="match status" value="1"/>
</dbReference>
<dbReference type="InterPro" id="IPR052347">
    <property type="entry name" value="Isochorismatase_Nicotinamidase"/>
</dbReference>
<feature type="domain" description="EF-hand" evidence="9">
    <location>
        <begin position="97"/>
        <end position="132"/>
    </location>
</feature>
<evidence type="ECO:0000259" key="9">
    <source>
        <dbReference type="PROSITE" id="PS50222"/>
    </source>
</evidence>
<dbReference type="InterPro" id="IPR011992">
    <property type="entry name" value="EF-hand-dom_pair"/>
</dbReference>
<keyword evidence="5" id="KW-0106">Calcium</keyword>
<evidence type="ECO:0000256" key="2">
    <source>
        <dbReference type="ARBA" id="ARBA00022642"/>
    </source>
</evidence>
<evidence type="ECO:0000256" key="5">
    <source>
        <dbReference type="ARBA" id="ARBA00022837"/>
    </source>
</evidence>
<keyword evidence="4" id="KW-0378">Hydrolase</keyword>
<comment type="similarity">
    <text evidence="1">Belongs to the isochorismatase family.</text>
</comment>
<dbReference type="Pfam" id="PF13499">
    <property type="entry name" value="EF-hand_7"/>
    <property type="match status" value="1"/>
</dbReference>
<evidence type="ECO:0000256" key="4">
    <source>
        <dbReference type="ARBA" id="ARBA00022801"/>
    </source>
</evidence>
<dbReference type="SUPFAM" id="SSF47473">
    <property type="entry name" value="EF-hand"/>
    <property type="match status" value="1"/>
</dbReference>
<evidence type="ECO:0000256" key="1">
    <source>
        <dbReference type="ARBA" id="ARBA00006336"/>
    </source>
</evidence>
<name>A0AAN9VWZ3_9ORTH</name>
<organism evidence="10 11">
    <name type="scientific">Gryllus longicercus</name>
    <dbReference type="NCBI Taxonomy" id="2509291"/>
    <lineage>
        <taxon>Eukaryota</taxon>
        <taxon>Metazoa</taxon>
        <taxon>Ecdysozoa</taxon>
        <taxon>Arthropoda</taxon>
        <taxon>Hexapoda</taxon>
        <taxon>Insecta</taxon>
        <taxon>Pterygota</taxon>
        <taxon>Neoptera</taxon>
        <taxon>Polyneoptera</taxon>
        <taxon>Orthoptera</taxon>
        <taxon>Ensifera</taxon>
        <taxon>Gryllidea</taxon>
        <taxon>Grylloidea</taxon>
        <taxon>Gryllidae</taxon>
        <taxon>Gryllinae</taxon>
        <taxon>Gryllus</taxon>
    </lineage>
</organism>
<proteinExistence type="inferred from homology"/>
<dbReference type="CDD" id="cd01011">
    <property type="entry name" value="nicotinamidase"/>
    <property type="match status" value="1"/>
</dbReference>
<dbReference type="GO" id="GO:0019363">
    <property type="term" value="P:pyridine nucleotide biosynthetic process"/>
    <property type="evidence" value="ECO:0007669"/>
    <property type="project" value="UniProtKB-KW"/>
</dbReference>
<dbReference type="SMART" id="SM00054">
    <property type="entry name" value="EFh"/>
    <property type="match status" value="2"/>
</dbReference>
<dbReference type="Pfam" id="PF00857">
    <property type="entry name" value="Isochorismatase"/>
    <property type="match status" value="1"/>
</dbReference>
<gene>
    <name evidence="10" type="ORF">R5R35_012893</name>
</gene>
<dbReference type="Gene3D" id="1.10.238.10">
    <property type="entry name" value="EF-hand"/>
    <property type="match status" value="1"/>
</dbReference>
<dbReference type="Gene3D" id="3.40.50.850">
    <property type="entry name" value="Isochorismatase-like"/>
    <property type="match status" value="1"/>
</dbReference>
<dbReference type="InterPro" id="IPR036380">
    <property type="entry name" value="Isochorismatase-like_sf"/>
</dbReference>
<dbReference type="EC" id="3.5.1.19" evidence="7"/>
<comment type="pathway">
    <text evidence="6">Cofactor biosynthesis; nicotinate biosynthesis; nicotinate from nicotinamide: step 1/1.</text>
</comment>
<dbReference type="PANTHER" id="PTHR11080:SF2">
    <property type="entry name" value="LD05707P"/>
    <property type="match status" value="1"/>
</dbReference>
<dbReference type="PROSITE" id="PS50222">
    <property type="entry name" value="EF_HAND_2"/>
    <property type="match status" value="2"/>
</dbReference>
<dbReference type="PROSITE" id="PS00018">
    <property type="entry name" value="EF_HAND_1"/>
    <property type="match status" value="2"/>
</dbReference>
<dbReference type="CDD" id="cd00051">
    <property type="entry name" value="EFh"/>
    <property type="match status" value="1"/>
</dbReference>
<sequence>MSVVSRCTASVPMPGVGTDIPDFYRNTNSAVPIMAKQSEKVDEEESDIDQYDVLACEAMDACFTAFDKNGDGFLDEREFSLVCRALFRNDRGKIYNVEPKKVHEMFTVFDKNEDGFIDRQEFIFCWNQWIKKIVRPISVILVVDVQNDFISGTLNISHCSAKQNGAEVIEPINKLLDTVDFDAVVYSLDWHPSDHVSFIDNIHLRKVDSSSPKSSEEAKVYDTVIFEGPPPMKQRLWPRHCVQESWGAELHKNLKVVDNAIKVYKGTNPDVDSYSVFWDNKKLSDTTLCSELKQRNATDIYVCGLAYDVCVGATAADSLASGYRTILIDDCSRGVDLEDIEQTKKNVTSHNGVIVDSSQVKAMVEGRDRRPELGYKLAVELKNVKA</sequence>
<keyword evidence="11" id="KW-1185">Reference proteome</keyword>
<protein>
    <recommendedName>
        <fullName evidence="7">nicotinamidase</fullName>
        <ecNumber evidence="7">3.5.1.19</ecNumber>
    </recommendedName>
    <alternativeName>
        <fullName evidence="8">Nicotinamide deamidase</fullName>
    </alternativeName>
</protein>
<dbReference type="GO" id="GO:0008936">
    <property type="term" value="F:nicotinamidase activity"/>
    <property type="evidence" value="ECO:0007669"/>
    <property type="project" value="UniProtKB-EC"/>
</dbReference>
<dbReference type="PANTHER" id="PTHR11080">
    <property type="entry name" value="PYRAZINAMIDASE/NICOTINAMIDASE"/>
    <property type="match status" value="1"/>
</dbReference>
<dbReference type="AlphaFoldDB" id="A0AAN9VWZ3"/>
<evidence type="ECO:0000256" key="3">
    <source>
        <dbReference type="ARBA" id="ARBA00022723"/>
    </source>
</evidence>
<dbReference type="EMBL" id="JAZDUA010000076">
    <property type="protein sequence ID" value="KAK7869347.1"/>
    <property type="molecule type" value="Genomic_DNA"/>
</dbReference>